<evidence type="ECO:0000256" key="7">
    <source>
        <dbReference type="ARBA" id="ARBA00022840"/>
    </source>
</evidence>
<name>A0ABU2CVY7_9MICO</name>
<keyword evidence="4" id="KW-0808">Transferase</keyword>
<comment type="caution">
    <text evidence="12">The sequence shown here is derived from an EMBL/GenBank/DDBJ whole genome shotgun (WGS) entry which is preliminary data.</text>
</comment>
<evidence type="ECO:0000256" key="4">
    <source>
        <dbReference type="ARBA" id="ARBA00022679"/>
    </source>
</evidence>
<evidence type="ECO:0000313" key="12">
    <source>
        <dbReference type="EMBL" id="MDR7385512.1"/>
    </source>
</evidence>
<keyword evidence="7" id="KW-0067">ATP-binding</keyword>
<dbReference type="Pfam" id="PF13796">
    <property type="entry name" value="Sensor"/>
    <property type="match status" value="1"/>
</dbReference>
<reference evidence="12 13" key="1">
    <citation type="submission" date="2023-07" db="EMBL/GenBank/DDBJ databases">
        <title>Sequencing the genomes of 1000 actinobacteria strains.</title>
        <authorList>
            <person name="Klenk H.-P."/>
        </authorList>
    </citation>
    <scope>NUCLEOTIDE SEQUENCE [LARGE SCALE GENOMIC DNA]</scope>
    <source>
        <strain evidence="12 13">DSM 45554</strain>
    </source>
</reference>
<dbReference type="Pfam" id="PF07730">
    <property type="entry name" value="HisKA_3"/>
    <property type="match status" value="1"/>
</dbReference>
<dbReference type="InterPro" id="IPR011712">
    <property type="entry name" value="Sig_transdc_His_kin_sub3_dim/P"/>
</dbReference>
<evidence type="ECO:0000256" key="3">
    <source>
        <dbReference type="ARBA" id="ARBA00022553"/>
    </source>
</evidence>
<evidence type="ECO:0000259" key="10">
    <source>
        <dbReference type="Pfam" id="PF07730"/>
    </source>
</evidence>
<dbReference type="Gene3D" id="3.30.565.10">
    <property type="entry name" value="Histidine kinase-like ATPase, C-terminal domain"/>
    <property type="match status" value="1"/>
</dbReference>
<evidence type="ECO:0000256" key="8">
    <source>
        <dbReference type="ARBA" id="ARBA00023012"/>
    </source>
</evidence>
<feature type="transmembrane region" description="Helical" evidence="9">
    <location>
        <begin position="116"/>
        <end position="149"/>
    </location>
</feature>
<keyword evidence="5" id="KW-0547">Nucleotide-binding</keyword>
<sequence length="417" mass="43899">MTTPPDVWTALRGRRWRFLASAWPWRALAYLVSTVPVALGAAAVLVLTVGVGLLTAVLVVGVLLLAGLPLIASVVAAVERSRMQLLLGRRPPSDSVPWRTRLRALRSMPVAWPEVGYTVLLTVVLWVVDVVALNLLVTFPGVLLAAPVLVRAGAPIDMGPLQIDTATEAWLAVGPGLLLLAAGLHGVTLLAAAQASLTRLLLDPPHARLAEALAELRRSRVGLVDAFETERRRIERDLHDGAQQRLVALTMTLGRAELEIPEGAGLDLVREAQGQAETALEELRSTVRGIHPRVLVDHGVEAAVHEVADAAEVPVTVDVSLPGRLPGPLEAAAYFVVSEALTNVVRHARARSVRVHGRVAGGRLVLTVLDDGVGGANVRSGGGLAGLALRVEALDGEFAVTSPAGGPTEVRATCPVP</sequence>
<proteinExistence type="predicted"/>
<dbReference type="PANTHER" id="PTHR24421">
    <property type="entry name" value="NITRATE/NITRITE SENSOR PROTEIN NARX-RELATED"/>
    <property type="match status" value="1"/>
</dbReference>
<feature type="domain" description="Putative sensor" evidence="11">
    <location>
        <begin position="30"/>
        <end position="202"/>
    </location>
</feature>
<gene>
    <name evidence="12" type="ORF">J2S48_005027</name>
</gene>
<evidence type="ECO:0000256" key="9">
    <source>
        <dbReference type="SAM" id="Phobius"/>
    </source>
</evidence>
<dbReference type="Gene3D" id="1.20.5.1930">
    <property type="match status" value="1"/>
</dbReference>
<evidence type="ECO:0000313" key="13">
    <source>
        <dbReference type="Proteomes" id="UP001183585"/>
    </source>
</evidence>
<dbReference type="InterPro" id="IPR050482">
    <property type="entry name" value="Sensor_HK_TwoCompSys"/>
</dbReference>
<evidence type="ECO:0000256" key="6">
    <source>
        <dbReference type="ARBA" id="ARBA00022777"/>
    </source>
</evidence>
<accession>A0ABU2CVY7</accession>
<keyword evidence="9" id="KW-0812">Transmembrane</keyword>
<keyword evidence="8" id="KW-0902">Two-component regulatory system</keyword>
<keyword evidence="13" id="KW-1185">Reference proteome</keyword>
<dbReference type="Proteomes" id="UP001183585">
    <property type="component" value="Unassembled WGS sequence"/>
</dbReference>
<comment type="catalytic activity">
    <reaction evidence="1">
        <text>ATP + protein L-histidine = ADP + protein N-phospho-L-histidine.</text>
        <dbReference type="EC" id="2.7.13.3"/>
    </reaction>
</comment>
<keyword evidence="9" id="KW-0472">Membrane</keyword>
<evidence type="ECO:0000256" key="1">
    <source>
        <dbReference type="ARBA" id="ARBA00000085"/>
    </source>
</evidence>
<dbReference type="EC" id="2.7.13.3" evidence="2"/>
<feature type="domain" description="Signal transduction histidine kinase subgroup 3 dimerisation and phosphoacceptor" evidence="10">
    <location>
        <begin position="230"/>
        <end position="295"/>
    </location>
</feature>
<keyword evidence="6 12" id="KW-0418">Kinase</keyword>
<evidence type="ECO:0000259" key="11">
    <source>
        <dbReference type="Pfam" id="PF13796"/>
    </source>
</evidence>
<dbReference type="SUPFAM" id="SSF55874">
    <property type="entry name" value="ATPase domain of HSP90 chaperone/DNA topoisomerase II/histidine kinase"/>
    <property type="match status" value="1"/>
</dbReference>
<keyword evidence="9" id="KW-1133">Transmembrane helix</keyword>
<dbReference type="RefSeq" id="WP_274995453.1">
    <property type="nucleotide sequence ID" value="NZ_JAJQQP010000009.1"/>
</dbReference>
<dbReference type="GO" id="GO:0016301">
    <property type="term" value="F:kinase activity"/>
    <property type="evidence" value="ECO:0007669"/>
    <property type="project" value="UniProtKB-KW"/>
</dbReference>
<feature type="transmembrane region" description="Helical" evidence="9">
    <location>
        <begin position="53"/>
        <end position="78"/>
    </location>
</feature>
<dbReference type="InterPro" id="IPR025828">
    <property type="entry name" value="Put_sensor_dom"/>
</dbReference>
<evidence type="ECO:0000256" key="5">
    <source>
        <dbReference type="ARBA" id="ARBA00022741"/>
    </source>
</evidence>
<dbReference type="EMBL" id="JAVDYE010000001">
    <property type="protein sequence ID" value="MDR7385512.1"/>
    <property type="molecule type" value="Genomic_DNA"/>
</dbReference>
<dbReference type="CDD" id="cd16917">
    <property type="entry name" value="HATPase_UhpB-NarQ-NarX-like"/>
    <property type="match status" value="1"/>
</dbReference>
<evidence type="ECO:0000256" key="2">
    <source>
        <dbReference type="ARBA" id="ARBA00012438"/>
    </source>
</evidence>
<dbReference type="InterPro" id="IPR036890">
    <property type="entry name" value="HATPase_C_sf"/>
</dbReference>
<feature type="transmembrane region" description="Helical" evidence="9">
    <location>
        <begin position="27"/>
        <end position="47"/>
    </location>
</feature>
<feature type="transmembrane region" description="Helical" evidence="9">
    <location>
        <begin position="169"/>
        <end position="192"/>
    </location>
</feature>
<dbReference type="PANTHER" id="PTHR24421:SF10">
    <property type="entry name" value="NITRATE_NITRITE SENSOR PROTEIN NARQ"/>
    <property type="match status" value="1"/>
</dbReference>
<keyword evidence="3" id="KW-0597">Phosphoprotein</keyword>
<organism evidence="12 13">
    <name type="scientific">Promicromonospora iranensis</name>
    <dbReference type="NCBI Taxonomy" id="1105144"/>
    <lineage>
        <taxon>Bacteria</taxon>
        <taxon>Bacillati</taxon>
        <taxon>Actinomycetota</taxon>
        <taxon>Actinomycetes</taxon>
        <taxon>Micrococcales</taxon>
        <taxon>Promicromonosporaceae</taxon>
        <taxon>Promicromonospora</taxon>
    </lineage>
</organism>
<protein>
    <recommendedName>
        <fullName evidence="2">histidine kinase</fullName>
        <ecNumber evidence="2">2.7.13.3</ecNumber>
    </recommendedName>
</protein>